<comment type="catalytic activity">
    <reaction evidence="8 9">
        <text>(1S,2R)-1-C-(indol-3-yl)glycerol 3-phosphate + L-serine = D-glyceraldehyde 3-phosphate + L-tryptophan + H2O</text>
        <dbReference type="Rhea" id="RHEA:10532"/>
        <dbReference type="ChEBI" id="CHEBI:15377"/>
        <dbReference type="ChEBI" id="CHEBI:33384"/>
        <dbReference type="ChEBI" id="CHEBI:57912"/>
        <dbReference type="ChEBI" id="CHEBI:58866"/>
        <dbReference type="ChEBI" id="CHEBI:59776"/>
        <dbReference type="EC" id="4.2.1.20"/>
    </reaction>
</comment>
<gene>
    <name evidence="9" type="primary">trpA</name>
    <name evidence="11" type="ORF">ENT73_06515</name>
</gene>
<evidence type="ECO:0000313" key="11">
    <source>
        <dbReference type="EMBL" id="HGV55712.1"/>
    </source>
</evidence>
<dbReference type="CDD" id="cd04724">
    <property type="entry name" value="Tryptophan_synthase_alpha"/>
    <property type="match status" value="1"/>
</dbReference>
<keyword evidence="7 9" id="KW-0456">Lyase</keyword>
<comment type="pathway">
    <text evidence="2 9">Amino-acid biosynthesis; L-tryptophan biosynthesis; L-tryptophan from chorismate: step 5/5.</text>
</comment>
<sequence length="270" mass="30115">MKLVGATHIENRIRAFKREERIPIIPYITAFDPDKEATLEHLKYLAEANPAVIELGFPFSDPVADGPTIQKAMVRALAQNPTVDEYLKIVSQFKNLYPHIPVVCMTYYNIVFRRGLKTMVEEAVRAGLDGFIIPDLPLEEASSWLKANRGYNLATIFLGAPTSSLERIRKIASASTGFFYYVSLTGITGARTKLPEDLVERLKAIRSLIKRPLAVGFGISRPEHVAMLRSYCDAIVVGSALVQIIEKEGKKAGPKLRDFLNKLTYESSQS</sequence>
<feature type="active site" description="Proton acceptor" evidence="9">
    <location>
        <position position="65"/>
    </location>
</feature>
<dbReference type="SUPFAM" id="SSF51366">
    <property type="entry name" value="Ribulose-phoshate binding barrel"/>
    <property type="match status" value="1"/>
</dbReference>
<dbReference type="Gene3D" id="3.20.20.70">
    <property type="entry name" value="Aldolase class I"/>
    <property type="match status" value="1"/>
</dbReference>
<evidence type="ECO:0000256" key="6">
    <source>
        <dbReference type="ARBA" id="ARBA00023141"/>
    </source>
</evidence>
<keyword evidence="4 9" id="KW-0028">Amino-acid biosynthesis</keyword>
<dbReference type="Pfam" id="PF00290">
    <property type="entry name" value="Trp_syntA"/>
    <property type="match status" value="1"/>
</dbReference>
<evidence type="ECO:0000256" key="10">
    <source>
        <dbReference type="RuleBase" id="RU003662"/>
    </source>
</evidence>
<dbReference type="PANTHER" id="PTHR43406">
    <property type="entry name" value="TRYPTOPHAN SYNTHASE, ALPHA CHAIN"/>
    <property type="match status" value="1"/>
</dbReference>
<dbReference type="GO" id="GO:0004834">
    <property type="term" value="F:tryptophan synthase activity"/>
    <property type="evidence" value="ECO:0007669"/>
    <property type="project" value="UniProtKB-UniRule"/>
</dbReference>
<dbReference type="InterPro" id="IPR011060">
    <property type="entry name" value="RibuloseP-bd_barrel"/>
</dbReference>
<dbReference type="NCBIfam" id="TIGR00262">
    <property type="entry name" value="trpA"/>
    <property type="match status" value="1"/>
</dbReference>
<evidence type="ECO:0000256" key="2">
    <source>
        <dbReference type="ARBA" id="ARBA00004733"/>
    </source>
</evidence>
<dbReference type="InterPro" id="IPR018204">
    <property type="entry name" value="Trp_synthase_alpha_AS"/>
</dbReference>
<evidence type="ECO:0000256" key="5">
    <source>
        <dbReference type="ARBA" id="ARBA00022822"/>
    </source>
</evidence>
<protein>
    <recommendedName>
        <fullName evidence="9">Tryptophan synthase alpha chain</fullName>
        <ecNumber evidence="9">4.2.1.20</ecNumber>
    </recommendedName>
</protein>
<dbReference type="FunFam" id="3.20.20.70:FF:000037">
    <property type="entry name" value="Tryptophan synthase alpha chain"/>
    <property type="match status" value="1"/>
</dbReference>
<evidence type="ECO:0000256" key="3">
    <source>
        <dbReference type="ARBA" id="ARBA00011270"/>
    </source>
</evidence>
<comment type="caution">
    <text evidence="11">The sequence shown here is derived from an EMBL/GenBank/DDBJ whole genome shotgun (WGS) entry which is preliminary data.</text>
</comment>
<comment type="similarity">
    <text evidence="9 10">Belongs to the TrpA family.</text>
</comment>
<dbReference type="EC" id="4.2.1.20" evidence="9"/>
<feature type="active site" description="Proton acceptor" evidence="9">
    <location>
        <position position="54"/>
    </location>
</feature>
<comment type="function">
    <text evidence="1 9">The alpha subunit is responsible for the aldol cleavage of indoleglycerol phosphate to indole and glyceraldehyde 3-phosphate.</text>
</comment>
<keyword evidence="5 9" id="KW-0822">Tryptophan biosynthesis</keyword>
<proteinExistence type="inferred from homology"/>
<evidence type="ECO:0000256" key="7">
    <source>
        <dbReference type="ARBA" id="ARBA00023239"/>
    </source>
</evidence>
<reference evidence="11" key="1">
    <citation type="journal article" date="2020" name="mSystems">
        <title>Genome- and Community-Level Interaction Insights into Carbon Utilization and Element Cycling Functions of Hydrothermarchaeota in Hydrothermal Sediment.</title>
        <authorList>
            <person name="Zhou Z."/>
            <person name="Liu Y."/>
            <person name="Xu W."/>
            <person name="Pan J."/>
            <person name="Luo Z.H."/>
            <person name="Li M."/>
        </authorList>
    </citation>
    <scope>NUCLEOTIDE SEQUENCE [LARGE SCALE GENOMIC DNA]</scope>
    <source>
        <strain evidence="11">SpSt-605</strain>
    </source>
</reference>
<dbReference type="AlphaFoldDB" id="A0A832LWI9"/>
<dbReference type="GO" id="GO:0005829">
    <property type="term" value="C:cytosol"/>
    <property type="evidence" value="ECO:0007669"/>
    <property type="project" value="TreeGrafter"/>
</dbReference>
<evidence type="ECO:0000256" key="4">
    <source>
        <dbReference type="ARBA" id="ARBA00022605"/>
    </source>
</evidence>
<dbReference type="PANTHER" id="PTHR43406:SF1">
    <property type="entry name" value="TRYPTOPHAN SYNTHASE ALPHA CHAIN, CHLOROPLASTIC"/>
    <property type="match status" value="1"/>
</dbReference>
<evidence type="ECO:0000256" key="1">
    <source>
        <dbReference type="ARBA" id="ARBA00003365"/>
    </source>
</evidence>
<accession>A0A832LWI9</accession>
<dbReference type="HAMAP" id="MF_00131">
    <property type="entry name" value="Trp_synth_alpha"/>
    <property type="match status" value="1"/>
</dbReference>
<dbReference type="InterPro" id="IPR013785">
    <property type="entry name" value="Aldolase_TIM"/>
</dbReference>
<evidence type="ECO:0000256" key="8">
    <source>
        <dbReference type="ARBA" id="ARBA00049047"/>
    </source>
</evidence>
<evidence type="ECO:0000256" key="9">
    <source>
        <dbReference type="HAMAP-Rule" id="MF_00131"/>
    </source>
</evidence>
<dbReference type="UniPathway" id="UPA00035">
    <property type="reaction ID" value="UER00044"/>
</dbReference>
<comment type="subunit">
    <text evidence="3 9">Tetramer of two alpha and two beta chains.</text>
</comment>
<dbReference type="InterPro" id="IPR002028">
    <property type="entry name" value="Trp_synthase_suA"/>
</dbReference>
<dbReference type="PROSITE" id="PS00167">
    <property type="entry name" value="TRP_SYNTHASE_ALPHA"/>
    <property type="match status" value="1"/>
</dbReference>
<keyword evidence="6 9" id="KW-0057">Aromatic amino acid biosynthesis</keyword>
<name>A0A832LWI9_9BACT</name>
<dbReference type="EMBL" id="DSZU01000115">
    <property type="protein sequence ID" value="HGV55712.1"/>
    <property type="molecule type" value="Genomic_DNA"/>
</dbReference>
<organism evidence="11">
    <name type="scientific">Caldimicrobium thiodismutans</name>
    <dbReference type="NCBI Taxonomy" id="1653476"/>
    <lineage>
        <taxon>Bacteria</taxon>
        <taxon>Pseudomonadati</taxon>
        <taxon>Thermodesulfobacteriota</taxon>
        <taxon>Thermodesulfobacteria</taxon>
        <taxon>Thermodesulfobacteriales</taxon>
        <taxon>Thermodesulfobacteriaceae</taxon>
        <taxon>Caldimicrobium</taxon>
    </lineage>
</organism>